<evidence type="ECO:0000256" key="1">
    <source>
        <dbReference type="SAM" id="MobiDB-lite"/>
    </source>
</evidence>
<accession>G3HIT1</accession>
<evidence type="ECO:0000313" key="2">
    <source>
        <dbReference type="EMBL" id="EGW10052.1"/>
    </source>
</evidence>
<feature type="region of interest" description="Disordered" evidence="1">
    <location>
        <begin position="40"/>
        <end position="62"/>
    </location>
</feature>
<feature type="compositionally biased region" description="Polar residues" evidence="1">
    <location>
        <begin position="40"/>
        <end position="51"/>
    </location>
</feature>
<feature type="compositionally biased region" description="Basic residues" evidence="1">
    <location>
        <begin position="52"/>
        <end position="62"/>
    </location>
</feature>
<protein>
    <submittedName>
        <fullName evidence="2">Uncharacterized protein</fullName>
    </submittedName>
</protein>
<sequence length="62" mass="7308">MVGVSCKSLYFYRKMLEVNSRKFNRWPGALHSVIWKQNRFSSPESTGSSLKYTKKKSHLRII</sequence>
<gene>
    <name evidence="2" type="ORF">I79_010558</name>
</gene>
<evidence type="ECO:0000313" key="3">
    <source>
        <dbReference type="Proteomes" id="UP000001075"/>
    </source>
</evidence>
<dbReference type="EMBL" id="JH000409">
    <property type="protein sequence ID" value="EGW10052.1"/>
    <property type="molecule type" value="Genomic_DNA"/>
</dbReference>
<dbReference type="InParanoid" id="G3HIT1"/>
<dbReference type="AlphaFoldDB" id="G3HIT1"/>
<dbReference type="Proteomes" id="UP000001075">
    <property type="component" value="Unassembled WGS sequence"/>
</dbReference>
<name>G3HIT1_CRIGR</name>
<reference evidence="3" key="1">
    <citation type="journal article" date="2011" name="Nat. Biotechnol.">
        <title>The genomic sequence of the Chinese hamster ovary (CHO)-K1 cell line.</title>
        <authorList>
            <person name="Xu X."/>
            <person name="Nagarajan H."/>
            <person name="Lewis N.E."/>
            <person name="Pan S."/>
            <person name="Cai Z."/>
            <person name="Liu X."/>
            <person name="Chen W."/>
            <person name="Xie M."/>
            <person name="Wang W."/>
            <person name="Hammond S."/>
            <person name="Andersen M.R."/>
            <person name="Neff N."/>
            <person name="Passarelli B."/>
            <person name="Koh W."/>
            <person name="Fan H.C."/>
            <person name="Wang J."/>
            <person name="Gui Y."/>
            <person name="Lee K.H."/>
            <person name="Betenbaugh M.J."/>
            <person name="Quake S.R."/>
            <person name="Famili I."/>
            <person name="Palsson B.O."/>
            <person name="Wang J."/>
        </authorList>
    </citation>
    <scope>NUCLEOTIDE SEQUENCE [LARGE SCALE GENOMIC DNA]</scope>
    <source>
        <strain evidence="3">CHO K1 cell line</strain>
    </source>
</reference>
<proteinExistence type="predicted"/>
<organism evidence="2 3">
    <name type="scientific">Cricetulus griseus</name>
    <name type="common">Chinese hamster</name>
    <name type="synonym">Cricetulus barabensis griseus</name>
    <dbReference type="NCBI Taxonomy" id="10029"/>
    <lineage>
        <taxon>Eukaryota</taxon>
        <taxon>Metazoa</taxon>
        <taxon>Chordata</taxon>
        <taxon>Craniata</taxon>
        <taxon>Vertebrata</taxon>
        <taxon>Euteleostomi</taxon>
        <taxon>Mammalia</taxon>
        <taxon>Eutheria</taxon>
        <taxon>Euarchontoglires</taxon>
        <taxon>Glires</taxon>
        <taxon>Rodentia</taxon>
        <taxon>Myomorpha</taxon>
        <taxon>Muroidea</taxon>
        <taxon>Cricetidae</taxon>
        <taxon>Cricetinae</taxon>
        <taxon>Cricetulus</taxon>
    </lineage>
</organism>